<keyword evidence="1" id="KW-0472">Membrane</keyword>
<reference evidence="2 3" key="1">
    <citation type="submission" date="2018-07" db="EMBL/GenBank/DDBJ databases">
        <title>Genomic Encyclopedia of Type Strains, Phase IV (KMG-IV): sequencing the most valuable type-strain genomes for metagenomic binning, comparative biology and taxonomic classification.</title>
        <authorList>
            <person name="Goeker M."/>
        </authorList>
    </citation>
    <scope>NUCLEOTIDE SEQUENCE [LARGE SCALE GENOMIC DNA]</scope>
    <source>
        <strain evidence="2 3">DSM 14324</strain>
    </source>
</reference>
<evidence type="ECO:0000313" key="3">
    <source>
        <dbReference type="Proteomes" id="UP000256334"/>
    </source>
</evidence>
<organism evidence="2 3">
    <name type="scientific">Kushneria indalinina DSM 14324</name>
    <dbReference type="NCBI Taxonomy" id="1122140"/>
    <lineage>
        <taxon>Bacteria</taxon>
        <taxon>Pseudomonadati</taxon>
        <taxon>Pseudomonadota</taxon>
        <taxon>Gammaproteobacteria</taxon>
        <taxon>Oceanospirillales</taxon>
        <taxon>Halomonadaceae</taxon>
        <taxon>Kushneria</taxon>
    </lineage>
</organism>
<keyword evidence="1" id="KW-0812">Transmembrane</keyword>
<gene>
    <name evidence="2" type="ORF">C8D72_2154</name>
</gene>
<keyword evidence="1" id="KW-1133">Transmembrane helix</keyword>
<evidence type="ECO:0000256" key="1">
    <source>
        <dbReference type="SAM" id="Phobius"/>
    </source>
</evidence>
<accession>A0A3D9DX19</accession>
<feature type="transmembrane region" description="Helical" evidence="1">
    <location>
        <begin position="31"/>
        <end position="52"/>
    </location>
</feature>
<dbReference type="EMBL" id="QRDJ01000007">
    <property type="protein sequence ID" value="REC95318.1"/>
    <property type="molecule type" value="Genomic_DNA"/>
</dbReference>
<dbReference type="RefSeq" id="WP_115854502.1">
    <property type="nucleotide sequence ID" value="NZ_QRDJ01000007.1"/>
</dbReference>
<dbReference type="OrthoDB" id="1808939at2"/>
<sequence length="69" mass="7818">MATSRWVGIMALLIMIAVVVPFTLLSQVHAWYGSFLLWSVMGVLVIAINARVTRHFRASDRHGRGDRHE</sequence>
<proteinExistence type="predicted"/>
<comment type="caution">
    <text evidence="2">The sequence shown here is derived from an EMBL/GenBank/DDBJ whole genome shotgun (WGS) entry which is preliminary data.</text>
</comment>
<dbReference type="AlphaFoldDB" id="A0A3D9DX19"/>
<evidence type="ECO:0000313" key="2">
    <source>
        <dbReference type="EMBL" id="REC95318.1"/>
    </source>
</evidence>
<feature type="transmembrane region" description="Helical" evidence="1">
    <location>
        <begin position="7"/>
        <end position="25"/>
    </location>
</feature>
<keyword evidence="3" id="KW-1185">Reference proteome</keyword>
<protein>
    <submittedName>
        <fullName evidence="2">Uncharacterized protein</fullName>
    </submittedName>
</protein>
<dbReference type="Proteomes" id="UP000256334">
    <property type="component" value="Unassembled WGS sequence"/>
</dbReference>
<name>A0A3D9DX19_9GAMM</name>